<evidence type="ECO:0000259" key="2">
    <source>
        <dbReference type="Pfam" id="PF00291"/>
    </source>
</evidence>
<dbReference type="InterPro" id="IPR036052">
    <property type="entry name" value="TrpB-like_PALP_sf"/>
</dbReference>
<evidence type="ECO:0000256" key="1">
    <source>
        <dbReference type="ARBA" id="ARBA00001933"/>
    </source>
</evidence>
<comment type="caution">
    <text evidence="3">The sequence shown here is derived from an EMBL/GenBank/DDBJ whole genome shotgun (WGS) entry which is preliminary data.</text>
</comment>
<dbReference type="PANTHER" id="PTHR10314">
    <property type="entry name" value="CYSTATHIONINE BETA-SYNTHASE"/>
    <property type="match status" value="1"/>
</dbReference>
<dbReference type="InterPro" id="IPR001216">
    <property type="entry name" value="P-phosphate_BS"/>
</dbReference>
<dbReference type="InterPro" id="IPR001926">
    <property type="entry name" value="TrpB-like_PALP"/>
</dbReference>
<organism evidence="3">
    <name type="scientific">marine sediment metagenome</name>
    <dbReference type="NCBI Taxonomy" id="412755"/>
    <lineage>
        <taxon>unclassified sequences</taxon>
        <taxon>metagenomes</taxon>
        <taxon>ecological metagenomes</taxon>
    </lineage>
</organism>
<gene>
    <name evidence="3" type="ORF">S01H4_20049</name>
</gene>
<dbReference type="PROSITE" id="PS00901">
    <property type="entry name" value="CYS_SYNTHASE"/>
    <property type="match status" value="1"/>
</dbReference>
<protein>
    <recommendedName>
        <fullName evidence="2">Tryptophan synthase beta chain-like PALP domain-containing protein</fullName>
    </recommendedName>
</protein>
<accession>X1AM62</accession>
<dbReference type="Gene3D" id="3.40.50.1100">
    <property type="match status" value="2"/>
</dbReference>
<name>X1AM62_9ZZZZ</name>
<reference evidence="3" key="1">
    <citation type="journal article" date="2014" name="Front. Microbiol.">
        <title>High frequency of phylogenetically diverse reductive dehalogenase-homologous genes in deep subseafloor sedimentary metagenomes.</title>
        <authorList>
            <person name="Kawai M."/>
            <person name="Futagami T."/>
            <person name="Toyoda A."/>
            <person name="Takaki Y."/>
            <person name="Nishi S."/>
            <person name="Hori S."/>
            <person name="Arai W."/>
            <person name="Tsubouchi T."/>
            <person name="Morono Y."/>
            <person name="Uchiyama I."/>
            <person name="Ito T."/>
            <person name="Fujiyama A."/>
            <person name="Inagaki F."/>
            <person name="Takami H."/>
        </authorList>
    </citation>
    <scope>NUCLEOTIDE SEQUENCE</scope>
    <source>
        <strain evidence="3">Expedition CK06-06</strain>
    </source>
</reference>
<dbReference type="SUPFAM" id="SSF53686">
    <property type="entry name" value="Tryptophan synthase beta subunit-like PLP-dependent enzymes"/>
    <property type="match status" value="1"/>
</dbReference>
<dbReference type="EMBL" id="BART01008987">
    <property type="protein sequence ID" value="GAG60981.1"/>
    <property type="molecule type" value="Genomic_DNA"/>
</dbReference>
<dbReference type="Pfam" id="PF00291">
    <property type="entry name" value="PALP"/>
    <property type="match status" value="1"/>
</dbReference>
<dbReference type="InterPro" id="IPR050214">
    <property type="entry name" value="Cys_Synth/Cystath_Beta-Synth"/>
</dbReference>
<dbReference type="AlphaFoldDB" id="X1AM62"/>
<sequence length="216" mass="23488">MSILGQIGNTPLLKLEHVVDSHDIEIFVKCEFMNPGGSIKDRMALCMIEAAEKSLKLQAGGTIVDQSTGNTGPALAFVGAVKGYKVRLFLPAQLSSAYNPADRIRIAKLYGCEVTPVDLEDTLGNIDQLDDVDRAAAFVAIRMKQCYDMQKSDSSAWWSNQLCNPDNTKAHREHTGQEIMEQMDGKVDAWVASVGTGGTLLGVAETLRQSNPDLTE</sequence>
<dbReference type="GO" id="GO:0006535">
    <property type="term" value="P:cysteine biosynthetic process from serine"/>
    <property type="evidence" value="ECO:0007669"/>
    <property type="project" value="InterPro"/>
</dbReference>
<evidence type="ECO:0000313" key="3">
    <source>
        <dbReference type="EMBL" id="GAG60981.1"/>
    </source>
</evidence>
<proteinExistence type="predicted"/>
<comment type="cofactor">
    <cofactor evidence="1">
        <name>pyridoxal 5'-phosphate</name>
        <dbReference type="ChEBI" id="CHEBI:597326"/>
    </cofactor>
</comment>
<feature type="domain" description="Tryptophan synthase beta chain-like PALP" evidence="2">
    <location>
        <begin position="4"/>
        <end position="213"/>
    </location>
</feature>